<dbReference type="EMBL" id="JAWXVH010000002">
    <property type="protein sequence ID" value="MDX6185361.1"/>
    <property type="molecule type" value="Genomic_DNA"/>
</dbReference>
<sequence length="393" mass="44038">MKTNYGGCWNFHDGTHTYEDDFEYKITSLDGKWLCQITEVGQYLIFNEKPNYYIYADFKTESTGCNGPCGDGYSVSLMTTLNDCQKAVGTVYGNYWSNAPFFEIMSNKVLIPPTVVSNSFCNKITLTAVGCTGAQRFFWEYSTNGNDFYKINISTGFNENYDFIKENFPLLKNYSGNINFRALIDSDSEITGEEIYSNIVSYNIIPCSPNLVGSPEIIKPSCFQGKDGQVTFTFDRDLIDNETFLLNLTQVVNGNNLPPKEKNVSKAEFLNKKITFTGLESGNYFLHYQTFQNNNTTPTSDNLSDLFFVDQSKALKYIINTTNPSCYGANGEIVVEASGGTPPYYYSINNATKTPFTNPFTSDANGFKGSQILTIPNGSYNIRITDSNNCIEN</sequence>
<protein>
    <submittedName>
        <fullName evidence="2">SprB repeat-containing protein</fullName>
    </submittedName>
</protein>
<dbReference type="RefSeq" id="WP_229973663.1">
    <property type="nucleotide sequence ID" value="NZ_CP087133.1"/>
</dbReference>
<evidence type="ECO:0000313" key="1">
    <source>
        <dbReference type="EMBL" id="MDX6181605.1"/>
    </source>
</evidence>
<dbReference type="AlphaFoldDB" id="A0AAJ2S7L3"/>
<dbReference type="InterPro" id="IPR025667">
    <property type="entry name" value="SprB_repeat"/>
</dbReference>
<reference evidence="2 4" key="1">
    <citation type="submission" date="2023-11" db="EMBL/GenBank/DDBJ databases">
        <title>Unpublished Manusciprt.</title>
        <authorList>
            <person name="Saticioglu I.B."/>
            <person name="Ay H."/>
            <person name="Ajmi N."/>
            <person name="Altun S."/>
            <person name="Duman M."/>
        </authorList>
    </citation>
    <scope>NUCLEOTIDE SEQUENCE</scope>
    <source>
        <strain evidence="1 4">Fl-33</strain>
        <strain evidence="2">Fl-77</strain>
    </source>
</reference>
<dbReference type="Pfam" id="PF13573">
    <property type="entry name" value="SprB"/>
    <property type="match status" value="1"/>
</dbReference>
<keyword evidence="4" id="KW-1185">Reference proteome</keyword>
<organism evidence="2 3">
    <name type="scientific">Flavobacterium flavipigmentatum</name>
    <dbReference type="NCBI Taxonomy" id="2893884"/>
    <lineage>
        <taxon>Bacteria</taxon>
        <taxon>Pseudomonadati</taxon>
        <taxon>Bacteroidota</taxon>
        <taxon>Flavobacteriia</taxon>
        <taxon>Flavobacteriales</taxon>
        <taxon>Flavobacteriaceae</taxon>
        <taxon>Flavobacterium</taxon>
    </lineage>
</organism>
<name>A0AAJ2S7L3_9FLAO</name>
<dbReference type="EMBL" id="JAWXVG010000002">
    <property type="protein sequence ID" value="MDX6181605.1"/>
    <property type="molecule type" value="Genomic_DNA"/>
</dbReference>
<evidence type="ECO:0000313" key="4">
    <source>
        <dbReference type="Proteomes" id="UP001278738"/>
    </source>
</evidence>
<dbReference type="Proteomes" id="UP001278738">
    <property type="component" value="Unassembled WGS sequence"/>
</dbReference>
<evidence type="ECO:0000313" key="2">
    <source>
        <dbReference type="EMBL" id="MDX6185361.1"/>
    </source>
</evidence>
<accession>A0AAJ2S7L3</accession>
<comment type="caution">
    <text evidence="2">The sequence shown here is derived from an EMBL/GenBank/DDBJ whole genome shotgun (WGS) entry which is preliminary data.</text>
</comment>
<proteinExistence type="predicted"/>
<gene>
    <name evidence="1" type="ORF">SGQ18_05530</name>
    <name evidence="2" type="ORF">SGQ44_06305</name>
</gene>
<evidence type="ECO:0000313" key="3">
    <source>
        <dbReference type="Proteomes" id="UP001270053"/>
    </source>
</evidence>
<dbReference type="Proteomes" id="UP001270053">
    <property type="component" value="Unassembled WGS sequence"/>
</dbReference>